<accession>A0A1I7I5W8</accession>
<dbReference type="GO" id="GO:0000160">
    <property type="term" value="P:phosphorelay signal transduction system"/>
    <property type="evidence" value="ECO:0007669"/>
    <property type="project" value="InterPro"/>
</dbReference>
<keyword evidence="1 2" id="KW-0597">Phosphoprotein</keyword>
<keyword evidence="5" id="KW-1185">Reference proteome</keyword>
<evidence type="ECO:0000313" key="5">
    <source>
        <dbReference type="Proteomes" id="UP000199391"/>
    </source>
</evidence>
<evidence type="ECO:0000256" key="1">
    <source>
        <dbReference type="ARBA" id="ARBA00022553"/>
    </source>
</evidence>
<sequence length="129" mass="14029">MYFERDNMGKTIMVVDDSASLRQVVGIALKGAGYEVVEAADGQIALGKLGGQRVNLIVCDVNMPNMDGITFVRELKMLPSHKFTPVIMLTTETQEAKKREGQAAGAKAWVVKPFKPEVLLGAVQKLVLP</sequence>
<dbReference type="SUPFAM" id="SSF52172">
    <property type="entry name" value="CheY-like"/>
    <property type="match status" value="1"/>
</dbReference>
<dbReference type="EMBL" id="FPBO01000007">
    <property type="protein sequence ID" value="SFU68333.1"/>
    <property type="molecule type" value="Genomic_DNA"/>
</dbReference>
<evidence type="ECO:0000256" key="2">
    <source>
        <dbReference type="PROSITE-ProRule" id="PRU00169"/>
    </source>
</evidence>
<dbReference type="InterPro" id="IPR050595">
    <property type="entry name" value="Bact_response_regulator"/>
</dbReference>
<dbReference type="InterPro" id="IPR001789">
    <property type="entry name" value="Sig_transdc_resp-reg_receiver"/>
</dbReference>
<dbReference type="Gene3D" id="3.40.50.2300">
    <property type="match status" value="1"/>
</dbReference>
<dbReference type="PANTHER" id="PTHR44591:SF25">
    <property type="entry name" value="CHEMOTAXIS TWO-COMPONENT RESPONSE REGULATOR"/>
    <property type="match status" value="1"/>
</dbReference>
<dbReference type="PANTHER" id="PTHR44591">
    <property type="entry name" value="STRESS RESPONSE REGULATOR PROTEIN 1"/>
    <property type="match status" value="1"/>
</dbReference>
<dbReference type="InterPro" id="IPR011006">
    <property type="entry name" value="CheY-like_superfamily"/>
</dbReference>
<dbReference type="Pfam" id="PF00072">
    <property type="entry name" value="Response_reg"/>
    <property type="match status" value="1"/>
</dbReference>
<reference evidence="5" key="1">
    <citation type="submission" date="2016-10" db="EMBL/GenBank/DDBJ databases">
        <authorList>
            <person name="Varghese N."/>
            <person name="Submissions S."/>
        </authorList>
    </citation>
    <scope>NUCLEOTIDE SEQUENCE [LARGE SCALE GENOMIC DNA]</scope>
    <source>
        <strain evidence="5">CGMCC 1.11014</strain>
    </source>
</reference>
<feature type="domain" description="Response regulatory" evidence="3">
    <location>
        <begin position="11"/>
        <end position="127"/>
    </location>
</feature>
<name>A0A1I7I5W8_9BURK</name>
<organism evidence="4 5">
    <name type="scientific">Pseudoduganella namucuonensis</name>
    <dbReference type="NCBI Taxonomy" id="1035707"/>
    <lineage>
        <taxon>Bacteria</taxon>
        <taxon>Pseudomonadati</taxon>
        <taxon>Pseudomonadota</taxon>
        <taxon>Betaproteobacteria</taxon>
        <taxon>Burkholderiales</taxon>
        <taxon>Oxalobacteraceae</taxon>
        <taxon>Telluria group</taxon>
        <taxon>Pseudoduganella</taxon>
    </lineage>
</organism>
<evidence type="ECO:0000259" key="3">
    <source>
        <dbReference type="PROSITE" id="PS50110"/>
    </source>
</evidence>
<dbReference type="STRING" id="1035707.SAMN05216552_1007120"/>
<dbReference type="Proteomes" id="UP000199391">
    <property type="component" value="Unassembled WGS sequence"/>
</dbReference>
<dbReference type="CDD" id="cd17562">
    <property type="entry name" value="REC_CheY4-like"/>
    <property type="match status" value="1"/>
</dbReference>
<gene>
    <name evidence="4" type="ORF">SAMN05216552_1007120</name>
</gene>
<dbReference type="PROSITE" id="PS50110">
    <property type="entry name" value="RESPONSE_REGULATORY"/>
    <property type="match status" value="1"/>
</dbReference>
<dbReference type="SMART" id="SM00448">
    <property type="entry name" value="REC"/>
    <property type="match status" value="1"/>
</dbReference>
<evidence type="ECO:0000313" key="4">
    <source>
        <dbReference type="EMBL" id="SFU68333.1"/>
    </source>
</evidence>
<protein>
    <submittedName>
        <fullName evidence="4">Two-component system, chemotaxis family, response regulator CheY</fullName>
    </submittedName>
</protein>
<dbReference type="AlphaFoldDB" id="A0A1I7I5W8"/>
<feature type="modified residue" description="4-aspartylphosphate" evidence="2">
    <location>
        <position position="60"/>
    </location>
</feature>
<proteinExistence type="predicted"/>